<dbReference type="Proteomes" id="UP000182737">
    <property type="component" value="Unassembled WGS sequence"/>
</dbReference>
<name>A0A1I3HSH3_9SPIR</name>
<protein>
    <submittedName>
        <fullName evidence="2">Aminoglycoside 6'-N-acetyltransferase I</fullName>
    </submittedName>
</protein>
<organism evidence="2 3">
    <name type="scientific">Treponema bryantii</name>
    <dbReference type="NCBI Taxonomy" id="163"/>
    <lineage>
        <taxon>Bacteria</taxon>
        <taxon>Pseudomonadati</taxon>
        <taxon>Spirochaetota</taxon>
        <taxon>Spirochaetia</taxon>
        <taxon>Spirochaetales</taxon>
        <taxon>Treponemataceae</taxon>
        <taxon>Treponema</taxon>
    </lineage>
</organism>
<dbReference type="AlphaFoldDB" id="A0A1I3HSH3"/>
<accession>A0A1I3HSH3</accession>
<evidence type="ECO:0000259" key="1">
    <source>
        <dbReference type="PROSITE" id="PS51186"/>
    </source>
</evidence>
<dbReference type="CDD" id="cd04301">
    <property type="entry name" value="NAT_SF"/>
    <property type="match status" value="1"/>
</dbReference>
<dbReference type="GO" id="GO:0016747">
    <property type="term" value="F:acyltransferase activity, transferring groups other than amino-acyl groups"/>
    <property type="evidence" value="ECO:0007669"/>
    <property type="project" value="InterPro"/>
</dbReference>
<dbReference type="InterPro" id="IPR016181">
    <property type="entry name" value="Acyl_CoA_acyltransferase"/>
</dbReference>
<dbReference type="SUPFAM" id="SSF55729">
    <property type="entry name" value="Acyl-CoA N-acyltransferases (Nat)"/>
    <property type="match status" value="1"/>
</dbReference>
<reference evidence="3" key="1">
    <citation type="submission" date="2016-10" db="EMBL/GenBank/DDBJ databases">
        <authorList>
            <person name="Varghese N."/>
            <person name="Submissions S."/>
        </authorList>
    </citation>
    <scope>NUCLEOTIDE SEQUENCE [LARGE SCALE GENOMIC DNA]</scope>
    <source>
        <strain evidence="3">XBD1002</strain>
    </source>
</reference>
<sequence>MTVKKLSIEDKKNITDVFTSVFTKAPWYDDWSDTNQLDMYINDLVGQGYSLTYGLFDDDELIGISLGYVKHWYSGTEYIINEFCVKTERQGAGAGSFFIAEIEKAIKEMGIKQIFLLTDSNAPAYNFYKKNGFSEEQTTRPMAKRF</sequence>
<evidence type="ECO:0000313" key="3">
    <source>
        <dbReference type="Proteomes" id="UP000182737"/>
    </source>
</evidence>
<dbReference type="RefSeq" id="WP_074929604.1">
    <property type="nucleotide sequence ID" value="NZ_FORI01000001.1"/>
</dbReference>
<keyword evidence="2" id="KW-0808">Transferase</keyword>
<dbReference type="InterPro" id="IPR000182">
    <property type="entry name" value="GNAT_dom"/>
</dbReference>
<dbReference type="PROSITE" id="PS51186">
    <property type="entry name" value="GNAT"/>
    <property type="match status" value="1"/>
</dbReference>
<gene>
    <name evidence="2" type="ORF">SAMN04487775_10138</name>
</gene>
<dbReference type="OrthoDB" id="5292888at2"/>
<keyword evidence="3" id="KW-1185">Reference proteome</keyword>
<proteinExistence type="predicted"/>
<feature type="domain" description="N-acetyltransferase" evidence="1">
    <location>
        <begin position="1"/>
        <end position="146"/>
    </location>
</feature>
<evidence type="ECO:0000313" key="2">
    <source>
        <dbReference type="EMBL" id="SFI38517.1"/>
    </source>
</evidence>
<dbReference type="Pfam" id="PF00583">
    <property type="entry name" value="Acetyltransf_1"/>
    <property type="match status" value="1"/>
</dbReference>
<dbReference type="Gene3D" id="3.40.630.30">
    <property type="match status" value="1"/>
</dbReference>
<dbReference type="EMBL" id="FORI01000001">
    <property type="protein sequence ID" value="SFI38517.1"/>
    <property type="molecule type" value="Genomic_DNA"/>
</dbReference>